<keyword evidence="2" id="KW-0812">Transmembrane</keyword>
<evidence type="ECO:0000256" key="2">
    <source>
        <dbReference type="SAM" id="Phobius"/>
    </source>
</evidence>
<feature type="region of interest" description="Disordered" evidence="1">
    <location>
        <begin position="32"/>
        <end position="51"/>
    </location>
</feature>
<keyword evidence="2" id="KW-1133">Transmembrane helix</keyword>
<dbReference type="RefSeq" id="WP_179213379.1">
    <property type="nucleotide sequence ID" value="NZ_FZPD01000003.1"/>
</dbReference>
<feature type="transmembrane region" description="Helical" evidence="2">
    <location>
        <begin position="6"/>
        <end position="23"/>
    </location>
</feature>
<accession>A0A239JHV4</accession>
<sequence>MSRSRTIGTIFASIALGALTFFLSTPKKTVKKKEQQTSQDDAKSDKEDLFI</sequence>
<evidence type="ECO:0000313" key="3">
    <source>
        <dbReference type="EMBL" id="SNT05415.1"/>
    </source>
</evidence>
<dbReference type="Proteomes" id="UP000198393">
    <property type="component" value="Unassembled WGS sequence"/>
</dbReference>
<protein>
    <submittedName>
        <fullName evidence="3">Uncharacterized protein</fullName>
    </submittedName>
</protein>
<organism evidence="3 4">
    <name type="scientific">Ekhidna lutea</name>
    <dbReference type="NCBI Taxonomy" id="447679"/>
    <lineage>
        <taxon>Bacteria</taxon>
        <taxon>Pseudomonadati</taxon>
        <taxon>Bacteroidota</taxon>
        <taxon>Cytophagia</taxon>
        <taxon>Cytophagales</taxon>
        <taxon>Reichenbachiellaceae</taxon>
        <taxon>Ekhidna</taxon>
    </lineage>
</organism>
<proteinExistence type="predicted"/>
<name>A0A239JHV4_EKHLU</name>
<reference evidence="3 4" key="1">
    <citation type="submission" date="2017-06" db="EMBL/GenBank/DDBJ databases">
        <authorList>
            <person name="Kim H.J."/>
            <person name="Triplett B.A."/>
        </authorList>
    </citation>
    <scope>NUCLEOTIDE SEQUENCE [LARGE SCALE GENOMIC DNA]</scope>
    <source>
        <strain evidence="3 4">DSM 19307</strain>
    </source>
</reference>
<dbReference type="AlphaFoldDB" id="A0A239JHV4"/>
<keyword evidence="4" id="KW-1185">Reference proteome</keyword>
<evidence type="ECO:0000313" key="4">
    <source>
        <dbReference type="Proteomes" id="UP000198393"/>
    </source>
</evidence>
<evidence type="ECO:0000256" key="1">
    <source>
        <dbReference type="SAM" id="MobiDB-lite"/>
    </source>
</evidence>
<dbReference type="EMBL" id="FZPD01000003">
    <property type="protein sequence ID" value="SNT05415.1"/>
    <property type="molecule type" value="Genomic_DNA"/>
</dbReference>
<gene>
    <name evidence="3" type="ORF">SAMN05421640_2183</name>
</gene>
<keyword evidence="2" id="KW-0472">Membrane</keyword>